<dbReference type="KEGG" id="cdep:91087566"/>
<dbReference type="GO" id="GO:0019901">
    <property type="term" value="F:protein kinase binding"/>
    <property type="evidence" value="ECO:0007669"/>
    <property type="project" value="InterPro"/>
</dbReference>
<dbReference type="GO" id="GO:0000307">
    <property type="term" value="C:cyclin-dependent protein kinase holoenzyme complex"/>
    <property type="evidence" value="ECO:0007669"/>
    <property type="project" value="TreeGrafter"/>
</dbReference>
<dbReference type="InterPro" id="IPR013922">
    <property type="entry name" value="Cyclin_PHO80-like"/>
</dbReference>
<dbReference type="GeneID" id="91087566"/>
<sequence>MSDLHSFYQCQKVHDMSTCISSDDDQVHLIPFCNICGALLAGTSSIKIWSAFLQLRVHETFVTPIKSLYPPSIISVQLFPSGEVVHRPSGRSGVLPSSDSMPYIYDKSFGQRVKKEMEMPKLLNAHLWHDVGENGQNFDKQIRGMSVDEHGRKNSHFGFNSLSSRSYAANDWSKQAVMKSLDTGSYCPAANKSSQQQFAQAPQRKAYRFESETFPEPVGYTKQPSVWSPPRSNGPIWGTFEPNPYCAPVVPPRYVQLPEHPITPHDTYRYPNSHHEHIYVAPVAPAIREPDVDTVNAAFSAWYAQQVIQFLVVPGQLRQATGGASDEKWGAAGREIDSWSRVGRVPLDAANNWGRMGMIQTTFPAISMSSRRPNFEQHDPWNVEWAHARKPSATFTSFILDMIQRMTISPSALVAAVWYLAGLGLHEGDGVKGAKLRKFLREHVSCEPEAVEKRVAMLGLILAGKWLDDNSFLTKSWCEVTAISTKQIDTMERLALVDFNFSLYVPVFAWVDHVNQLFTALDDKPLKDDTDSVVHFIIEKMTKEAREVELNDPAQKAIQHNVERRVSSGELPAAADQLTNRDWLNWSRSYAHDQKLINTSEDDVELERAERNVEMLLNEDMNEVEDFMDEDEEEEFLDYDGAKRWLPSAAEMKRSASNFSHCSESFGAYAWVSK</sequence>
<dbReference type="EMBL" id="CP143787">
    <property type="protein sequence ID" value="WVN88154.1"/>
    <property type="molecule type" value="Genomic_DNA"/>
</dbReference>
<reference evidence="1" key="2">
    <citation type="journal article" date="2022" name="Elife">
        <title>Obligate sexual reproduction of a homothallic fungus closely related to the Cryptococcus pathogenic species complex.</title>
        <authorList>
            <person name="Passer A.R."/>
            <person name="Clancey S.A."/>
            <person name="Shea T."/>
            <person name="David-Palma M."/>
            <person name="Averette A.F."/>
            <person name="Boekhout T."/>
            <person name="Porcel B.M."/>
            <person name="Nowrousian M."/>
            <person name="Cuomo C.A."/>
            <person name="Sun S."/>
            <person name="Heitman J."/>
            <person name="Coelho M.A."/>
        </authorList>
    </citation>
    <scope>NUCLEOTIDE SEQUENCE</scope>
    <source>
        <strain evidence="1">CBS 7841</strain>
    </source>
</reference>
<dbReference type="AlphaFoldDB" id="A0AAJ8JTJ4"/>
<accession>A0AAJ8JTJ4</accession>
<dbReference type="Gene3D" id="1.10.472.10">
    <property type="entry name" value="Cyclin-like"/>
    <property type="match status" value="1"/>
</dbReference>
<dbReference type="PANTHER" id="PTHR15615">
    <property type="match status" value="1"/>
</dbReference>
<gene>
    <name evidence="1" type="ORF">L203_103355</name>
</gene>
<evidence type="ECO:0000313" key="1">
    <source>
        <dbReference type="EMBL" id="WVN88154.1"/>
    </source>
</evidence>
<protein>
    <submittedName>
        <fullName evidence="1">Uncharacterized protein</fullName>
    </submittedName>
</protein>
<dbReference type="PANTHER" id="PTHR15615:SF120">
    <property type="entry name" value="CYCLIN N-TERMINAL DOMAIN-CONTAINING PROTEIN"/>
    <property type="match status" value="1"/>
</dbReference>
<reference evidence="1" key="3">
    <citation type="submission" date="2024-01" db="EMBL/GenBank/DDBJ databases">
        <authorList>
            <person name="Coelho M.A."/>
            <person name="David-Palma M."/>
            <person name="Shea T."/>
            <person name="Sun S."/>
            <person name="Cuomo C.A."/>
            <person name="Heitman J."/>
        </authorList>
    </citation>
    <scope>NUCLEOTIDE SEQUENCE</scope>
    <source>
        <strain evidence="1">CBS 7841</strain>
    </source>
</reference>
<dbReference type="GO" id="GO:0005634">
    <property type="term" value="C:nucleus"/>
    <property type="evidence" value="ECO:0007669"/>
    <property type="project" value="TreeGrafter"/>
</dbReference>
<dbReference type="CDD" id="cd20557">
    <property type="entry name" value="CYCLIN_ScPCL1-like"/>
    <property type="match status" value="1"/>
</dbReference>
<dbReference type="GO" id="GO:0016538">
    <property type="term" value="F:cyclin-dependent protein serine/threonine kinase regulator activity"/>
    <property type="evidence" value="ECO:0007669"/>
    <property type="project" value="TreeGrafter"/>
</dbReference>
<dbReference type="RefSeq" id="XP_066068854.1">
    <property type="nucleotide sequence ID" value="XM_066212757.1"/>
</dbReference>
<keyword evidence="2" id="KW-1185">Reference proteome</keyword>
<name>A0AAJ8JTJ4_9TREE</name>
<reference evidence="1" key="1">
    <citation type="submission" date="2016-06" db="EMBL/GenBank/DDBJ databases">
        <authorList>
            <person name="Cuomo C."/>
            <person name="Litvintseva A."/>
            <person name="Heitman J."/>
            <person name="Chen Y."/>
            <person name="Sun S."/>
            <person name="Springer D."/>
            <person name="Dromer F."/>
            <person name="Young S."/>
            <person name="Zeng Q."/>
            <person name="Chapman S."/>
            <person name="Gujja S."/>
            <person name="Saif S."/>
            <person name="Birren B."/>
        </authorList>
    </citation>
    <scope>NUCLEOTIDE SEQUENCE</scope>
    <source>
        <strain evidence="1">CBS 7841</strain>
    </source>
</reference>
<proteinExistence type="predicted"/>
<evidence type="ECO:0000313" key="2">
    <source>
        <dbReference type="Proteomes" id="UP000094043"/>
    </source>
</evidence>
<organism evidence="1 2">
    <name type="scientific">Cryptococcus depauperatus CBS 7841</name>
    <dbReference type="NCBI Taxonomy" id="1295531"/>
    <lineage>
        <taxon>Eukaryota</taxon>
        <taxon>Fungi</taxon>
        <taxon>Dikarya</taxon>
        <taxon>Basidiomycota</taxon>
        <taxon>Agaricomycotina</taxon>
        <taxon>Tremellomycetes</taxon>
        <taxon>Tremellales</taxon>
        <taxon>Cryptococcaceae</taxon>
        <taxon>Cryptococcus</taxon>
    </lineage>
</organism>
<dbReference type="Proteomes" id="UP000094043">
    <property type="component" value="Chromosome 4"/>
</dbReference>